<evidence type="ECO:0000313" key="5">
    <source>
        <dbReference type="Proteomes" id="UP001203852"/>
    </source>
</evidence>
<organism evidence="4 5">
    <name type="scientific">Exophiala viscosa</name>
    <dbReference type="NCBI Taxonomy" id="2486360"/>
    <lineage>
        <taxon>Eukaryota</taxon>
        <taxon>Fungi</taxon>
        <taxon>Dikarya</taxon>
        <taxon>Ascomycota</taxon>
        <taxon>Pezizomycotina</taxon>
        <taxon>Eurotiomycetes</taxon>
        <taxon>Chaetothyriomycetidae</taxon>
        <taxon>Chaetothyriales</taxon>
        <taxon>Herpotrichiellaceae</taxon>
        <taxon>Exophiala</taxon>
    </lineage>
</organism>
<evidence type="ECO:0000259" key="3">
    <source>
        <dbReference type="Pfam" id="PF23658"/>
    </source>
</evidence>
<dbReference type="InterPro" id="IPR005151">
    <property type="entry name" value="Tail-specific_protease"/>
</dbReference>
<feature type="signal peptide" evidence="1">
    <location>
        <begin position="1"/>
        <end position="24"/>
    </location>
</feature>
<sequence>MGKVLGRACALTAVCFAHFSAGYAVTAGPAALEPRATQSSTNTACALASSASSSYLVAQTQATQAKIPADLAYECLKSVPNFQEPALRLLNALRTYLEFQSDKVYLQEPPSGYLFPPVELDAELDTIQAKVESRQYKSEYDMQIDITSLLISAKDGHLYWFGDLMGAFTFVRHVELGLAAVSVDGVEQPQVYMADDLVLVDSAALQLRPVTGYTPSPVTSIDGEDVVSFLLVQSLIGMSQDPDALWNQDFFQLGNQNTNNFQYPYYYPGPTTNLTFANGTTRQFSNFATVNLPLDSVKTGDEAYAVFCSGALDASGSSTTTASAAASTTAAATTTQEAPSSPTVPLFPYPVIKHSLNSVAGYYLNGTGLTDVAVLQIQGFEAPQGSPDDLTYAQEFQAVVQNFLNAAVKSGKSKLIIDLQGNGGGDIDLGTDLFAQLFPSIPPNSKSNLRDHLGFWILGNVASSNVTADRKTSDEDEEVFTEVAYSPMAYQGVVTDDFRNFPNFQSYYGNNELYGGNFSAFFQNNYTDISSSDFDGEGIIITGTNNRTEFRQPFAAQDIVVLYDGYCASTCTVVSEYLKSAGVQFIAVGGRPQTGPMQAVGGIKGSQVFDYASRFYEWVSLFQSPENDLMHLASGTIWENFTFEPLLRASAGGVNGRNHFRLGDETNTPLQYVYEAADCRLWWTHEMLYDPTFLWARVATVAFQQRIGTQFNSPYCVQGSTGHPTSISGGWKNGTLGPQSVPENATATVGGWNLTGKSLGSGSGSKGPAGDGNIKLKTDEVKQSSTDDSASATLKQFCSSYTEDKWLIKLICKAVGS</sequence>
<keyword evidence="5" id="KW-1185">Reference proteome</keyword>
<dbReference type="Pfam" id="PF03572">
    <property type="entry name" value="Peptidase_S41"/>
    <property type="match status" value="1"/>
</dbReference>
<dbReference type="InterPro" id="IPR056186">
    <property type="entry name" value="PDZ_CPAF-rel"/>
</dbReference>
<accession>A0AAN6E5F9</accession>
<dbReference type="SUPFAM" id="SSF52096">
    <property type="entry name" value="ClpP/crotonase"/>
    <property type="match status" value="1"/>
</dbReference>
<dbReference type="PANTHER" id="PTHR37049:SF4">
    <property type="entry name" value="RHODANESE DOMAIN-CONTAINING PROTEIN"/>
    <property type="match status" value="1"/>
</dbReference>
<dbReference type="InterPro" id="IPR052766">
    <property type="entry name" value="S41A_metabolite_peptidase"/>
</dbReference>
<dbReference type="Proteomes" id="UP001203852">
    <property type="component" value="Unassembled WGS sequence"/>
</dbReference>
<dbReference type="InterPro" id="IPR029045">
    <property type="entry name" value="ClpP/crotonase-like_dom_sf"/>
</dbReference>
<feature type="chain" id="PRO_5042942857" description="Tail specific protease domain-containing protein" evidence="1">
    <location>
        <begin position="25"/>
        <end position="817"/>
    </location>
</feature>
<evidence type="ECO:0000313" key="4">
    <source>
        <dbReference type="EMBL" id="KAI1618223.1"/>
    </source>
</evidence>
<evidence type="ECO:0000256" key="1">
    <source>
        <dbReference type="SAM" id="SignalP"/>
    </source>
</evidence>
<protein>
    <recommendedName>
        <fullName evidence="6">Tail specific protease domain-containing protein</fullName>
    </recommendedName>
</protein>
<dbReference type="AlphaFoldDB" id="A0AAN6E5F9"/>
<feature type="domain" description="CPAF-like PDZ" evidence="3">
    <location>
        <begin position="174"/>
        <end position="293"/>
    </location>
</feature>
<feature type="domain" description="Tail specific protease" evidence="2">
    <location>
        <begin position="371"/>
        <end position="584"/>
    </location>
</feature>
<gene>
    <name evidence="4" type="ORF">EDD36DRAFT_25269</name>
</gene>
<keyword evidence="1" id="KW-0732">Signal</keyword>
<dbReference type="GO" id="GO:0008236">
    <property type="term" value="F:serine-type peptidase activity"/>
    <property type="evidence" value="ECO:0007669"/>
    <property type="project" value="InterPro"/>
</dbReference>
<dbReference type="Gene3D" id="3.90.226.10">
    <property type="entry name" value="2-enoyl-CoA Hydratase, Chain A, domain 1"/>
    <property type="match status" value="1"/>
</dbReference>
<comment type="caution">
    <text evidence="4">The sequence shown here is derived from an EMBL/GenBank/DDBJ whole genome shotgun (WGS) entry which is preliminary data.</text>
</comment>
<dbReference type="PANTHER" id="PTHR37049">
    <property type="entry name" value="PEPTIDASE S41 FAMILY PROTEIN"/>
    <property type="match status" value="1"/>
</dbReference>
<evidence type="ECO:0008006" key="6">
    <source>
        <dbReference type="Google" id="ProtNLM"/>
    </source>
</evidence>
<dbReference type="EMBL" id="MU404350">
    <property type="protein sequence ID" value="KAI1618223.1"/>
    <property type="molecule type" value="Genomic_DNA"/>
</dbReference>
<dbReference type="GO" id="GO:0006508">
    <property type="term" value="P:proteolysis"/>
    <property type="evidence" value="ECO:0007669"/>
    <property type="project" value="InterPro"/>
</dbReference>
<evidence type="ECO:0000259" key="2">
    <source>
        <dbReference type="Pfam" id="PF03572"/>
    </source>
</evidence>
<reference evidence="4" key="1">
    <citation type="journal article" date="2022" name="bioRxiv">
        <title>Deciphering the potential niche of two novel black yeast fungi from a biological soil crust based on their genomes, phenotypes, and melanin regulation.</title>
        <authorList>
            <consortium name="DOE Joint Genome Institute"/>
            <person name="Carr E.C."/>
            <person name="Barton Q."/>
            <person name="Grambo S."/>
            <person name="Sullivan M."/>
            <person name="Renfro C.M."/>
            <person name="Kuo A."/>
            <person name="Pangilinan J."/>
            <person name="Lipzen A."/>
            <person name="Keymanesh K."/>
            <person name="Savage E."/>
            <person name="Barry K."/>
            <person name="Grigoriev I.V."/>
            <person name="Riekhof W.R."/>
            <person name="Harris S.S."/>
        </authorList>
    </citation>
    <scope>NUCLEOTIDE SEQUENCE</scope>
    <source>
        <strain evidence="4">JF 03-4F</strain>
    </source>
</reference>
<name>A0AAN6E5F9_9EURO</name>
<dbReference type="Pfam" id="PF23658">
    <property type="entry name" value="PDZ_CPAF_rel"/>
    <property type="match status" value="1"/>
</dbReference>
<proteinExistence type="predicted"/>